<evidence type="ECO:0000256" key="2">
    <source>
        <dbReference type="ARBA" id="ARBA00006024"/>
    </source>
</evidence>
<dbReference type="GO" id="GO:0016887">
    <property type="term" value="F:ATP hydrolysis activity"/>
    <property type="evidence" value="ECO:0007669"/>
    <property type="project" value="InterPro"/>
</dbReference>
<dbReference type="InterPro" id="IPR036412">
    <property type="entry name" value="HAD-like_sf"/>
</dbReference>
<feature type="region of interest" description="Disordered" evidence="7">
    <location>
        <begin position="633"/>
        <end position="652"/>
    </location>
</feature>
<keyword evidence="6" id="KW-1003">Cell membrane</keyword>
<evidence type="ECO:0000256" key="7">
    <source>
        <dbReference type="SAM" id="MobiDB-lite"/>
    </source>
</evidence>
<dbReference type="NCBIfam" id="TIGR01512">
    <property type="entry name" value="ATPase-IB2_Cd"/>
    <property type="match status" value="1"/>
</dbReference>
<feature type="transmembrane region" description="Helical" evidence="6">
    <location>
        <begin position="239"/>
        <end position="258"/>
    </location>
</feature>
<dbReference type="InterPro" id="IPR023214">
    <property type="entry name" value="HAD_sf"/>
</dbReference>
<dbReference type="InterPro" id="IPR018303">
    <property type="entry name" value="ATPase_P-typ_P_site"/>
</dbReference>
<dbReference type="SUPFAM" id="SSF81665">
    <property type="entry name" value="Calcium ATPase, transmembrane domain M"/>
    <property type="match status" value="1"/>
</dbReference>
<dbReference type="Gene3D" id="3.40.1110.10">
    <property type="entry name" value="Calcium-transporting ATPase, cytoplasmic domain N"/>
    <property type="match status" value="1"/>
</dbReference>
<dbReference type="Proteomes" id="UP000823823">
    <property type="component" value="Unassembled WGS sequence"/>
</dbReference>
<dbReference type="PROSITE" id="PS00154">
    <property type="entry name" value="ATPASE_E1_E2"/>
    <property type="match status" value="1"/>
</dbReference>
<dbReference type="NCBIfam" id="TIGR01494">
    <property type="entry name" value="ATPase_P-type"/>
    <property type="match status" value="1"/>
</dbReference>
<evidence type="ECO:0000256" key="4">
    <source>
        <dbReference type="ARBA" id="ARBA00022989"/>
    </source>
</evidence>
<dbReference type="InterPro" id="IPR051014">
    <property type="entry name" value="Cation_Transport_ATPase_IB"/>
</dbReference>
<dbReference type="GO" id="GO:0005886">
    <property type="term" value="C:plasma membrane"/>
    <property type="evidence" value="ECO:0007669"/>
    <property type="project" value="UniProtKB-SubCell"/>
</dbReference>
<keyword evidence="6" id="KW-0067">ATP-binding</keyword>
<accession>A0A9D2RNS5</accession>
<feature type="transmembrane region" description="Helical" evidence="6">
    <location>
        <begin position="264"/>
        <end position="285"/>
    </location>
</feature>
<protein>
    <submittedName>
        <fullName evidence="9">Cadmium-translocating P-type ATPase</fullName>
    </submittedName>
</protein>
<feature type="transmembrane region" description="Helical" evidence="6">
    <location>
        <begin position="12"/>
        <end position="30"/>
    </location>
</feature>
<dbReference type="GO" id="GO:0019829">
    <property type="term" value="F:ATPase-coupled monoatomic cation transmembrane transporter activity"/>
    <property type="evidence" value="ECO:0007669"/>
    <property type="project" value="InterPro"/>
</dbReference>
<dbReference type="GO" id="GO:0015086">
    <property type="term" value="F:cadmium ion transmembrane transporter activity"/>
    <property type="evidence" value="ECO:0007669"/>
    <property type="project" value="TreeGrafter"/>
</dbReference>
<keyword evidence="6" id="KW-0547">Nucleotide-binding</keyword>
<feature type="transmembrane region" description="Helical" evidence="6">
    <location>
        <begin position="573"/>
        <end position="600"/>
    </location>
</feature>
<dbReference type="Pfam" id="PF00122">
    <property type="entry name" value="E1-E2_ATPase"/>
    <property type="match status" value="1"/>
</dbReference>
<feature type="transmembrane region" description="Helical" evidence="6">
    <location>
        <begin position="37"/>
        <end position="55"/>
    </location>
</feature>
<dbReference type="PANTHER" id="PTHR48085">
    <property type="entry name" value="CADMIUM/ZINC-TRANSPORTING ATPASE HMA2-RELATED"/>
    <property type="match status" value="1"/>
</dbReference>
<dbReference type="GO" id="GO:0046872">
    <property type="term" value="F:metal ion binding"/>
    <property type="evidence" value="ECO:0007669"/>
    <property type="project" value="UniProtKB-KW"/>
</dbReference>
<dbReference type="Pfam" id="PF00702">
    <property type="entry name" value="Hydrolase"/>
    <property type="match status" value="1"/>
</dbReference>
<proteinExistence type="inferred from homology"/>
<dbReference type="InterPro" id="IPR059000">
    <property type="entry name" value="ATPase_P-type_domA"/>
</dbReference>
<dbReference type="Gene3D" id="2.70.150.10">
    <property type="entry name" value="Calcium-transporting ATPase, cytoplasmic transduction domain A"/>
    <property type="match status" value="1"/>
</dbReference>
<dbReference type="GO" id="GO:0005524">
    <property type="term" value="F:ATP binding"/>
    <property type="evidence" value="ECO:0007669"/>
    <property type="project" value="UniProtKB-UniRule"/>
</dbReference>
<feature type="domain" description="P-type ATPase A" evidence="8">
    <location>
        <begin position="117"/>
        <end position="222"/>
    </location>
</feature>
<dbReference type="InterPro" id="IPR023298">
    <property type="entry name" value="ATPase_P-typ_TM_dom_sf"/>
</dbReference>
<sequence>MRALGIIRSYPWVVATLLALVVTLVLELTGSQDTARWLPSAYGLMVVAWVSVGMVKDLMRGHWGIDILAVTAILSTILVGEHIAALIVCLMLTGGEALEDYAASRAKKSLSSLLERAPQVAHRLQHDGSTVDVPLEEVEIGDRLLVRPAEVVPVDGILSDSPEGETVEADFDESSLTGESLPVTRRTGEEILSGALNGQQAVVVEATAAAKDSQFARIVELVSEASESRAPMVRLADRYAVPFTLAAYAIGGIAWAIAGDPVRFAEVLVVATPCPLLIAPPVAFLGGMSRAAKNGVMVKSGGTVETLGRVRTAAFDKTGTLTYGRPELLSICPATDARGRPVVSPEELLRLTGSAEQYSVHVLADTIRAAAAARGLELISASEAREEATNGIQAEIEGRDVIVGKSSYVNAHTTGVELAELQPGQSAVYIGIDGAFAGTLILSDRLRANATATLAELERQGVGRRVMLTGDAEDTARHIAAQAGIDEVQADLLPEDKVRLVQEVEPRPVMMVGDGVNDAPVLAVSDVGIAMGARGSTAASETADVVIVRDDISRAAVAVSVGRRTLRVAKESIWVGIALSIVLMLIAAFGIIPAIIGALLQEVVDIVAIANSLRAMRGGRDELADFAVLQDSTAEARPQAGADSSVDPAGRR</sequence>
<comment type="caution">
    <text evidence="9">The sequence shown here is derived from an EMBL/GenBank/DDBJ whole genome shotgun (WGS) entry which is preliminary data.</text>
</comment>
<dbReference type="InterPro" id="IPR027256">
    <property type="entry name" value="P-typ_ATPase_IB"/>
</dbReference>
<dbReference type="EMBL" id="DWZH01000012">
    <property type="protein sequence ID" value="HJB09232.1"/>
    <property type="molecule type" value="Genomic_DNA"/>
</dbReference>
<evidence type="ECO:0000256" key="5">
    <source>
        <dbReference type="ARBA" id="ARBA00023136"/>
    </source>
</evidence>
<comment type="similarity">
    <text evidence="2 6">Belongs to the cation transport ATPase (P-type) (TC 3.A.3) family. Type IB subfamily.</text>
</comment>
<evidence type="ECO:0000256" key="1">
    <source>
        <dbReference type="ARBA" id="ARBA00004651"/>
    </source>
</evidence>
<dbReference type="Gene3D" id="3.40.50.1000">
    <property type="entry name" value="HAD superfamily/HAD-like"/>
    <property type="match status" value="1"/>
</dbReference>
<gene>
    <name evidence="9" type="primary">cadA</name>
    <name evidence="9" type="ORF">H9786_01675</name>
</gene>
<keyword evidence="5 6" id="KW-0472">Membrane</keyword>
<dbReference type="InterPro" id="IPR001757">
    <property type="entry name" value="P_typ_ATPase"/>
</dbReference>
<dbReference type="PANTHER" id="PTHR48085:SF5">
    <property type="entry name" value="CADMIUM_ZINC-TRANSPORTING ATPASE HMA4-RELATED"/>
    <property type="match status" value="1"/>
</dbReference>
<dbReference type="AlphaFoldDB" id="A0A9D2RNS5"/>
<keyword evidence="4 6" id="KW-1133">Transmembrane helix</keyword>
<dbReference type="NCBIfam" id="TIGR01525">
    <property type="entry name" value="ATPase-IB_hvy"/>
    <property type="match status" value="1"/>
</dbReference>
<evidence type="ECO:0000259" key="8">
    <source>
        <dbReference type="Pfam" id="PF00122"/>
    </source>
</evidence>
<evidence type="ECO:0000256" key="3">
    <source>
        <dbReference type="ARBA" id="ARBA00022692"/>
    </source>
</evidence>
<dbReference type="PRINTS" id="PR00119">
    <property type="entry name" value="CATATPASE"/>
</dbReference>
<dbReference type="SUPFAM" id="SSF56784">
    <property type="entry name" value="HAD-like"/>
    <property type="match status" value="1"/>
</dbReference>
<dbReference type="InterPro" id="IPR023299">
    <property type="entry name" value="ATPase_P-typ_cyto_dom_N"/>
</dbReference>
<dbReference type="SUPFAM" id="SSF81653">
    <property type="entry name" value="Calcium ATPase, transduction domain A"/>
    <property type="match status" value="1"/>
</dbReference>
<keyword evidence="6" id="KW-0479">Metal-binding</keyword>
<feature type="transmembrane region" description="Helical" evidence="6">
    <location>
        <begin position="67"/>
        <end position="92"/>
    </location>
</feature>
<name>A0A9D2RNS5_9MICO</name>
<keyword evidence="3 6" id="KW-0812">Transmembrane</keyword>
<evidence type="ECO:0000313" key="10">
    <source>
        <dbReference type="Proteomes" id="UP000823823"/>
    </source>
</evidence>
<reference evidence="9" key="1">
    <citation type="journal article" date="2021" name="PeerJ">
        <title>Extensive microbial diversity within the chicken gut microbiome revealed by metagenomics and culture.</title>
        <authorList>
            <person name="Gilroy R."/>
            <person name="Ravi A."/>
            <person name="Getino M."/>
            <person name="Pursley I."/>
            <person name="Horton D.L."/>
            <person name="Alikhan N.F."/>
            <person name="Baker D."/>
            <person name="Gharbi K."/>
            <person name="Hall N."/>
            <person name="Watson M."/>
            <person name="Adriaenssens E.M."/>
            <person name="Foster-Nyarko E."/>
            <person name="Jarju S."/>
            <person name="Secka A."/>
            <person name="Antonio M."/>
            <person name="Oren A."/>
            <person name="Chaudhuri R.R."/>
            <person name="La Ragione R."/>
            <person name="Hildebrand F."/>
            <person name="Pallen M.J."/>
        </authorList>
    </citation>
    <scope>NUCLEOTIDE SEQUENCE</scope>
    <source>
        <strain evidence="9">ChiHjej13B12-24818</strain>
    </source>
</reference>
<dbReference type="InterPro" id="IPR008250">
    <property type="entry name" value="ATPase_P-typ_transduc_dom_A_sf"/>
</dbReference>
<evidence type="ECO:0000256" key="6">
    <source>
        <dbReference type="RuleBase" id="RU362081"/>
    </source>
</evidence>
<comment type="subcellular location">
    <subcellularLocation>
        <location evidence="1">Cell membrane</location>
        <topology evidence="1">Multi-pass membrane protein</topology>
    </subcellularLocation>
</comment>
<reference evidence="9" key="2">
    <citation type="submission" date="2021-04" db="EMBL/GenBank/DDBJ databases">
        <authorList>
            <person name="Gilroy R."/>
        </authorList>
    </citation>
    <scope>NUCLEOTIDE SEQUENCE</scope>
    <source>
        <strain evidence="9">ChiHjej13B12-24818</strain>
    </source>
</reference>
<organism evidence="9 10">
    <name type="scientific">Candidatus Brachybacterium merdavium</name>
    <dbReference type="NCBI Taxonomy" id="2838513"/>
    <lineage>
        <taxon>Bacteria</taxon>
        <taxon>Bacillati</taxon>
        <taxon>Actinomycetota</taxon>
        <taxon>Actinomycetes</taxon>
        <taxon>Micrococcales</taxon>
        <taxon>Dermabacteraceae</taxon>
        <taxon>Brachybacterium</taxon>
    </lineage>
</organism>
<evidence type="ECO:0000313" key="9">
    <source>
        <dbReference type="EMBL" id="HJB09232.1"/>
    </source>
</evidence>